<organism evidence="1 2">
    <name type="scientific">Aspergillus leporis</name>
    <dbReference type="NCBI Taxonomy" id="41062"/>
    <lineage>
        <taxon>Eukaryota</taxon>
        <taxon>Fungi</taxon>
        <taxon>Dikarya</taxon>
        <taxon>Ascomycota</taxon>
        <taxon>Pezizomycotina</taxon>
        <taxon>Eurotiomycetes</taxon>
        <taxon>Eurotiomycetidae</taxon>
        <taxon>Eurotiales</taxon>
        <taxon>Aspergillaceae</taxon>
        <taxon>Aspergillus</taxon>
        <taxon>Aspergillus subgen. Circumdati</taxon>
    </lineage>
</organism>
<protein>
    <submittedName>
        <fullName evidence="1">Uncharacterized protein</fullName>
    </submittedName>
</protein>
<gene>
    <name evidence="1" type="ORF">BDV29DRAFT_184045</name>
</gene>
<evidence type="ECO:0000313" key="2">
    <source>
        <dbReference type="Proteomes" id="UP000326565"/>
    </source>
</evidence>
<sequence>MDILSSSSIKCTQILAHRLSAVLNIALLGHRALLAATCLGHYPPRVTLLCYFSFKCLSELKENRNLLTNSGLA</sequence>
<dbReference type="AlphaFoldDB" id="A0A5N5WJK4"/>
<keyword evidence="2" id="KW-1185">Reference proteome</keyword>
<accession>A0A5N5WJK4</accession>
<reference evidence="1 2" key="1">
    <citation type="submission" date="2019-04" db="EMBL/GenBank/DDBJ databases">
        <title>Friends and foes A comparative genomics study of 23 Aspergillus species from section Flavi.</title>
        <authorList>
            <consortium name="DOE Joint Genome Institute"/>
            <person name="Kjaerbolling I."/>
            <person name="Vesth T."/>
            <person name="Frisvad J.C."/>
            <person name="Nybo J.L."/>
            <person name="Theobald S."/>
            <person name="Kildgaard S."/>
            <person name="Isbrandt T."/>
            <person name="Kuo A."/>
            <person name="Sato A."/>
            <person name="Lyhne E.K."/>
            <person name="Kogle M.E."/>
            <person name="Wiebenga A."/>
            <person name="Kun R.S."/>
            <person name="Lubbers R.J."/>
            <person name="Makela M.R."/>
            <person name="Barry K."/>
            <person name="Chovatia M."/>
            <person name="Clum A."/>
            <person name="Daum C."/>
            <person name="Haridas S."/>
            <person name="He G."/>
            <person name="LaButti K."/>
            <person name="Lipzen A."/>
            <person name="Mondo S."/>
            <person name="Riley R."/>
            <person name="Salamov A."/>
            <person name="Simmons B.A."/>
            <person name="Magnuson J.K."/>
            <person name="Henrissat B."/>
            <person name="Mortensen U.H."/>
            <person name="Larsen T.O."/>
            <person name="Devries R.P."/>
            <person name="Grigoriev I.V."/>
            <person name="Machida M."/>
            <person name="Baker S.E."/>
            <person name="Andersen M.R."/>
        </authorList>
    </citation>
    <scope>NUCLEOTIDE SEQUENCE [LARGE SCALE GENOMIC DNA]</scope>
    <source>
        <strain evidence="1 2">CBS 151.66</strain>
    </source>
</reference>
<name>A0A5N5WJK4_9EURO</name>
<dbReference type="Proteomes" id="UP000326565">
    <property type="component" value="Unassembled WGS sequence"/>
</dbReference>
<proteinExistence type="predicted"/>
<dbReference type="EMBL" id="ML732377">
    <property type="protein sequence ID" value="KAB8068716.1"/>
    <property type="molecule type" value="Genomic_DNA"/>
</dbReference>
<evidence type="ECO:0000313" key="1">
    <source>
        <dbReference type="EMBL" id="KAB8068716.1"/>
    </source>
</evidence>